<dbReference type="RefSeq" id="WP_338395659.1">
    <property type="nucleotide sequence ID" value="NZ_AP025318.1"/>
</dbReference>
<organism evidence="8 9">
    <name type="scientific">Fulvitalea axinellae</name>
    <dbReference type="NCBI Taxonomy" id="1182444"/>
    <lineage>
        <taxon>Bacteria</taxon>
        <taxon>Pseudomonadati</taxon>
        <taxon>Bacteroidota</taxon>
        <taxon>Cytophagia</taxon>
        <taxon>Cytophagales</taxon>
        <taxon>Persicobacteraceae</taxon>
        <taxon>Fulvitalea</taxon>
    </lineage>
</organism>
<dbReference type="SUPFAM" id="SSF49464">
    <property type="entry name" value="Carboxypeptidase regulatory domain-like"/>
    <property type="match status" value="1"/>
</dbReference>
<dbReference type="Pfam" id="PF13715">
    <property type="entry name" value="CarbopepD_reg_2"/>
    <property type="match status" value="1"/>
</dbReference>
<dbReference type="GO" id="GO:0015344">
    <property type="term" value="F:siderophore uptake transmembrane transporter activity"/>
    <property type="evidence" value="ECO:0007669"/>
    <property type="project" value="TreeGrafter"/>
</dbReference>
<dbReference type="AlphaFoldDB" id="A0AAU9CSN3"/>
<evidence type="ECO:0000313" key="8">
    <source>
        <dbReference type="EMBL" id="BDD12305.1"/>
    </source>
</evidence>
<evidence type="ECO:0000256" key="7">
    <source>
        <dbReference type="ARBA" id="ARBA00023237"/>
    </source>
</evidence>
<keyword evidence="5" id="KW-0732">Signal</keyword>
<gene>
    <name evidence="8" type="ORF">FUAX_47370</name>
</gene>
<evidence type="ECO:0000313" key="9">
    <source>
        <dbReference type="Proteomes" id="UP001348817"/>
    </source>
</evidence>
<keyword evidence="3" id="KW-1134">Transmembrane beta strand</keyword>
<keyword evidence="8" id="KW-0614">Plasmid</keyword>
<dbReference type="InterPro" id="IPR039426">
    <property type="entry name" value="TonB-dep_rcpt-like"/>
</dbReference>
<evidence type="ECO:0000256" key="5">
    <source>
        <dbReference type="ARBA" id="ARBA00022729"/>
    </source>
</evidence>
<dbReference type="GO" id="GO:0044718">
    <property type="term" value="P:siderophore transmembrane transport"/>
    <property type="evidence" value="ECO:0007669"/>
    <property type="project" value="TreeGrafter"/>
</dbReference>
<keyword evidence="4" id="KW-0812">Transmembrane</keyword>
<dbReference type="InterPro" id="IPR036942">
    <property type="entry name" value="Beta-barrel_TonB_sf"/>
</dbReference>
<dbReference type="PANTHER" id="PTHR30069:SF29">
    <property type="entry name" value="HEMOGLOBIN AND HEMOGLOBIN-HAPTOGLOBIN-BINDING PROTEIN 1-RELATED"/>
    <property type="match status" value="1"/>
</dbReference>
<dbReference type="EMBL" id="AP025318">
    <property type="protein sequence ID" value="BDD12305.1"/>
    <property type="molecule type" value="Genomic_DNA"/>
</dbReference>
<keyword evidence="7" id="KW-0998">Cell outer membrane</keyword>
<evidence type="ECO:0000256" key="1">
    <source>
        <dbReference type="ARBA" id="ARBA00004571"/>
    </source>
</evidence>
<name>A0AAU9CSN3_9BACT</name>
<evidence type="ECO:0000256" key="4">
    <source>
        <dbReference type="ARBA" id="ARBA00022692"/>
    </source>
</evidence>
<dbReference type="Gene3D" id="2.60.40.1120">
    <property type="entry name" value="Carboxypeptidase-like, regulatory domain"/>
    <property type="match status" value="1"/>
</dbReference>
<dbReference type="Gene3D" id="2.40.170.20">
    <property type="entry name" value="TonB-dependent receptor, beta-barrel domain"/>
    <property type="match status" value="1"/>
</dbReference>
<protein>
    <recommendedName>
        <fullName evidence="10">TonB-dependent receptor</fullName>
    </recommendedName>
</protein>
<geneLocation type="plasmid" evidence="8 9">
    <name>pFA4</name>
</geneLocation>
<keyword evidence="2" id="KW-0813">Transport</keyword>
<evidence type="ECO:0000256" key="6">
    <source>
        <dbReference type="ARBA" id="ARBA00023136"/>
    </source>
</evidence>
<keyword evidence="9" id="KW-1185">Reference proteome</keyword>
<proteinExistence type="predicted"/>
<evidence type="ECO:0000256" key="2">
    <source>
        <dbReference type="ARBA" id="ARBA00022448"/>
    </source>
</evidence>
<reference evidence="8 9" key="1">
    <citation type="submission" date="2021-12" db="EMBL/GenBank/DDBJ databases">
        <title>Genome sequencing of bacteria with rrn-lacking chromosome and rrn-plasmid.</title>
        <authorList>
            <person name="Anda M."/>
            <person name="Iwasaki W."/>
        </authorList>
    </citation>
    <scope>NUCLEOTIDE SEQUENCE [LARGE SCALE GENOMIC DNA]</scope>
    <source>
        <strain evidence="8 9">DSM 100852</strain>
        <plasmid evidence="8 9">pFA4</plasmid>
    </source>
</reference>
<comment type="subcellular location">
    <subcellularLocation>
        <location evidence="1">Cell outer membrane</location>
        <topology evidence="1">Multi-pass membrane protein</topology>
    </subcellularLocation>
</comment>
<dbReference type="GO" id="GO:0009279">
    <property type="term" value="C:cell outer membrane"/>
    <property type="evidence" value="ECO:0007669"/>
    <property type="project" value="UniProtKB-SubCell"/>
</dbReference>
<dbReference type="SUPFAM" id="SSF56935">
    <property type="entry name" value="Porins"/>
    <property type="match status" value="1"/>
</dbReference>
<keyword evidence="6" id="KW-0472">Membrane</keyword>
<dbReference type="KEGG" id="fax:FUAX_47370"/>
<dbReference type="PANTHER" id="PTHR30069">
    <property type="entry name" value="TONB-DEPENDENT OUTER MEMBRANE RECEPTOR"/>
    <property type="match status" value="1"/>
</dbReference>
<evidence type="ECO:0008006" key="10">
    <source>
        <dbReference type="Google" id="ProtNLM"/>
    </source>
</evidence>
<accession>A0AAU9CSN3</accession>
<evidence type="ECO:0000256" key="3">
    <source>
        <dbReference type="ARBA" id="ARBA00022452"/>
    </source>
</evidence>
<sequence>MTARVALIVLAFALGVISEVVAQLPERLYGVVQDETGEPLYGASVYVLHHTEAGTTTDWEGRFSLSLKNITPNDTLIFTFVGYDTVSKLLSEIKTKDLIVKLELASALLGEITIEASRPIAETFSVAKIEKLQIYLNASAAGDPLRAVSLLPSSTNLDESASPSLRGSPSSWTRVYLNGVPVYRPVRNSTISGAGTFSLFNAELLKDELVFASNPPLTLGQSSAGLISLTTANKLESNQYDISAGLAHGGFLFSQKLGAESFVQAYANYQFDDWFLPVNKALAEDLKHFYTRDGGLHFVKRFGENSNIKYYGYLIDEGSDFISQQYNYTGLAKGRKKRTFHTLRYEIRSDRNVFFVNGGYDISDSGYKFGVIDSEQKEQQAYGSLNYKYIWSENLNTQIGVSDLYVKRTFGGDIPEYPFLVAPGSPIISETETEERHRVEAYFYGKWFPIEGWTIGAGVRPTIPINGQTAYLSGQLSAKYEWEKGNSLMLSGGRYYSDFVPVYDDVRHRIIRSDQIALEYRLDGEDLLANIGLYFKKERDLATERDILGLEYFLEQRFLTKFRANLSMTWAHGTEKSLGKDYPVSYLPPIFVKFGFDFQDPRLFSFGLNWQYRQGSYYTMIDGASFDPEKGGYIPSFSSEINGEQFGDYQTLNISANKLIPIGKQTIIVYITASNILDNKNEWEWRYTENYSDKSPAHYQRRTLYLGVVFKFGQVSN</sequence>
<dbReference type="Proteomes" id="UP001348817">
    <property type="component" value="Plasmid pFA4"/>
</dbReference>
<dbReference type="InterPro" id="IPR008969">
    <property type="entry name" value="CarboxyPept-like_regulatory"/>
</dbReference>